<dbReference type="HOGENOM" id="CLU_2184703_0_0_1"/>
<gene>
    <name evidence="3" type="ORF">NBO_399g0003</name>
</gene>
<dbReference type="EMBL" id="KB909307">
    <property type="protein sequence ID" value="EOB12602.1"/>
    <property type="molecule type" value="Genomic_DNA"/>
</dbReference>
<sequence>MDALMNLFFLILTSNICSNGYLIVQNGFVIVTDRKFKRLMTKNEMYRHLIRLVDDNEGSLDSDYFLNCYFSKLFMSLIKENFFQINIHRETKFNLRITQRLSISINCRS</sequence>
<feature type="signal peptide" evidence="2">
    <location>
        <begin position="1"/>
        <end position="20"/>
    </location>
</feature>
<protein>
    <submittedName>
        <fullName evidence="3">Uncharacterized protein</fullName>
    </submittedName>
</protein>
<name>R0KQW1_NOSB1</name>
<dbReference type="Proteomes" id="UP000016927">
    <property type="component" value="Unassembled WGS sequence"/>
</dbReference>
<keyword evidence="2" id="KW-0732">Signal</keyword>
<reference evidence="3 4" key="1">
    <citation type="journal article" date="2013" name="BMC Genomics">
        <title>Comparative genomics of parasitic silkworm microsporidia reveal an association between genome expansion and host adaptation.</title>
        <authorList>
            <person name="Pan G."/>
            <person name="Xu J."/>
            <person name="Li T."/>
            <person name="Xia Q."/>
            <person name="Liu S.L."/>
            <person name="Zhang G."/>
            <person name="Li S."/>
            <person name="Li C."/>
            <person name="Liu H."/>
            <person name="Yang L."/>
            <person name="Liu T."/>
            <person name="Zhang X."/>
            <person name="Wu Z."/>
            <person name="Fan W."/>
            <person name="Dang X."/>
            <person name="Xiang H."/>
            <person name="Tao M."/>
            <person name="Li Y."/>
            <person name="Hu J."/>
            <person name="Li Z."/>
            <person name="Lin L."/>
            <person name="Luo J."/>
            <person name="Geng L."/>
            <person name="Wang L."/>
            <person name="Long M."/>
            <person name="Wan Y."/>
            <person name="He N."/>
            <person name="Zhang Z."/>
            <person name="Lu C."/>
            <person name="Keeling P.J."/>
            <person name="Wang J."/>
            <person name="Xiang Z."/>
            <person name="Zhou Z."/>
        </authorList>
    </citation>
    <scope>NUCLEOTIDE SEQUENCE [LARGE SCALE GENOMIC DNA]</scope>
    <source>
        <strain evidence="4">CQ1 / CVCC 102059</strain>
    </source>
</reference>
<evidence type="ECO:0000313" key="4">
    <source>
        <dbReference type="Proteomes" id="UP000016927"/>
    </source>
</evidence>
<proteinExistence type="predicted"/>
<evidence type="ECO:0000256" key="2">
    <source>
        <dbReference type="SAM" id="SignalP"/>
    </source>
</evidence>
<keyword evidence="1" id="KW-1133">Transmembrane helix</keyword>
<accession>R0KQW1</accession>
<keyword evidence="1" id="KW-0812">Transmembrane</keyword>
<dbReference type="VEuPathDB" id="MicrosporidiaDB:NBO_399g0003"/>
<evidence type="ECO:0000256" key="1">
    <source>
        <dbReference type="SAM" id="Phobius"/>
    </source>
</evidence>
<organism evidence="3 4">
    <name type="scientific">Nosema bombycis (strain CQ1 / CVCC 102059)</name>
    <name type="common">Microsporidian parasite</name>
    <name type="synonym">Pebrine of silkworm</name>
    <dbReference type="NCBI Taxonomy" id="578461"/>
    <lineage>
        <taxon>Eukaryota</taxon>
        <taxon>Fungi</taxon>
        <taxon>Fungi incertae sedis</taxon>
        <taxon>Microsporidia</taxon>
        <taxon>Nosematidae</taxon>
        <taxon>Nosema</taxon>
    </lineage>
</organism>
<keyword evidence="4" id="KW-1185">Reference proteome</keyword>
<feature type="chain" id="PRO_5004344109" evidence="2">
    <location>
        <begin position="21"/>
        <end position="109"/>
    </location>
</feature>
<evidence type="ECO:0000313" key="3">
    <source>
        <dbReference type="EMBL" id="EOB12602.1"/>
    </source>
</evidence>
<feature type="transmembrane region" description="Helical" evidence="1">
    <location>
        <begin position="6"/>
        <end position="31"/>
    </location>
</feature>
<dbReference type="AlphaFoldDB" id="R0KQW1"/>
<keyword evidence="1" id="KW-0472">Membrane</keyword>